<keyword evidence="2" id="KW-1185">Reference proteome</keyword>
<reference evidence="2" key="1">
    <citation type="journal article" date="2023" name="Proc. Natl. Acad. Sci. U.S.A.">
        <title>Genomic and structural basis for evolution of tropane alkaloid biosynthesis.</title>
        <authorList>
            <person name="Wanga Y.-J."/>
            <person name="Taina T."/>
            <person name="Yua J.-Y."/>
            <person name="Lia J."/>
            <person name="Xua B."/>
            <person name="Chenc J."/>
            <person name="D'Auriad J.C."/>
            <person name="Huanga J.-P."/>
            <person name="Huanga S.-X."/>
        </authorList>
    </citation>
    <scope>NUCLEOTIDE SEQUENCE [LARGE SCALE GENOMIC DNA]</scope>
    <source>
        <strain evidence="2">cv. KIB-2019</strain>
    </source>
</reference>
<dbReference type="PANTHER" id="PTHR10693:SF70">
    <property type="entry name" value="NUCLEOTIDE-BINDING ALPHA-BETA PLAIT DOMAIN, NTF2-LIKE DOMAIN PROTEIN-RELATED"/>
    <property type="match status" value="1"/>
</dbReference>
<dbReference type="GO" id="GO:0003729">
    <property type="term" value="F:mRNA binding"/>
    <property type="evidence" value="ECO:0007669"/>
    <property type="project" value="TreeGrafter"/>
</dbReference>
<dbReference type="InterPro" id="IPR012677">
    <property type="entry name" value="Nucleotide-bd_a/b_plait_sf"/>
</dbReference>
<name>A0A9Q1LH72_9SOLA</name>
<dbReference type="EMBL" id="JAJAGQ010000018">
    <property type="protein sequence ID" value="KAJ8536829.1"/>
    <property type="molecule type" value="Genomic_DNA"/>
</dbReference>
<dbReference type="AlphaFoldDB" id="A0A9Q1LH72"/>
<dbReference type="GO" id="GO:1990904">
    <property type="term" value="C:ribonucleoprotein complex"/>
    <property type="evidence" value="ECO:0007669"/>
    <property type="project" value="TreeGrafter"/>
</dbReference>
<dbReference type="Proteomes" id="UP001152561">
    <property type="component" value="Unassembled WGS sequence"/>
</dbReference>
<dbReference type="InterPro" id="IPR039539">
    <property type="entry name" value="Ras_GTPase_bind_prot"/>
</dbReference>
<sequence>MDSTQKSYEYLDMSENNGNDNFPSLVLKLQCTEPEEEKSVTITQEPPKFSYATMLAKKTITSPSAILPKKVVRVAPSDSESRPHTGPIIVAGPKEKVICVRGLPKKLNVVDLIQELKKFGPIKLDSLQIKRPNFGSCSGTLEFQSYYSARAAVEAGKIKFGEHFGFVSFRSAPPRYGSSMNWNQGR</sequence>
<proteinExistence type="predicted"/>
<comment type="caution">
    <text evidence="1">The sequence shown here is derived from an EMBL/GenBank/DDBJ whole genome shotgun (WGS) entry which is preliminary data.</text>
</comment>
<evidence type="ECO:0008006" key="3">
    <source>
        <dbReference type="Google" id="ProtNLM"/>
    </source>
</evidence>
<protein>
    <recommendedName>
        <fullName evidence="3">RRM domain-containing protein</fullName>
    </recommendedName>
</protein>
<dbReference type="Gene3D" id="3.30.70.330">
    <property type="match status" value="1"/>
</dbReference>
<gene>
    <name evidence="1" type="ORF">K7X08_035230</name>
</gene>
<accession>A0A9Q1LH72</accession>
<dbReference type="CDD" id="cd00590">
    <property type="entry name" value="RRM_SF"/>
    <property type="match status" value="1"/>
</dbReference>
<dbReference type="GO" id="GO:0005829">
    <property type="term" value="C:cytosol"/>
    <property type="evidence" value="ECO:0007669"/>
    <property type="project" value="TreeGrafter"/>
</dbReference>
<dbReference type="PANTHER" id="PTHR10693">
    <property type="entry name" value="RAS GTPASE-ACTIVATING PROTEIN-BINDING PROTEIN"/>
    <property type="match status" value="1"/>
</dbReference>
<organism evidence="1 2">
    <name type="scientific">Anisodus acutangulus</name>
    <dbReference type="NCBI Taxonomy" id="402998"/>
    <lineage>
        <taxon>Eukaryota</taxon>
        <taxon>Viridiplantae</taxon>
        <taxon>Streptophyta</taxon>
        <taxon>Embryophyta</taxon>
        <taxon>Tracheophyta</taxon>
        <taxon>Spermatophyta</taxon>
        <taxon>Magnoliopsida</taxon>
        <taxon>eudicotyledons</taxon>
        <taxon>Gunneridae</taxon>
        <taxon>Pentapetalae</taxon>
        <taxon>asterids</taxon>
        <taxon>lamiids</taxon>
        <taxon>Solanales</taxon>
        <taxon>Solanaceae</taxon>
        <taxon>Solanoideae</taxon>
        <taxon>Hyoscyameae</taxon>
        <taxon>Anisodus</taxon>
    </lineage>
</organism>
<dbReference type="SUPFAM" id="SSF54928">
    <property type="entry name" value="RNA-binding domain, RBD"/>
    <property type="match status" value="1"/>
</dbReference>
<dbReference type="InterPro" id="IPR035979">
    <property type="entry name" value="RBD_domain_sf"/>
</dbReference>
<dbReference type="OrthoDB" id="1300996at2759"/>
<evidence type="ECO:0000313" key="2">
    <source>
        <dbReference type="Proteomes" id="UP001152561"/>
    </source>
</evidence>
<evidence type="ECO:0000313" key="1">
    <source>
        <dbReference type="EMBL" id="KAJ8536829.1"/>
    </source>
</evidence>